<sequence length="382" mass="42387">MKASSVFPKPRHLLPVLAGTLLIGGCGLLGERDSADRAETPPLEVPPDLVAPEVDGSFRIPDAPAGRASAGGAASNVQTQAQERSQGTAMRPERVLSYPEGVRVVRDGPVRWLEVDMPPDELWPRLRAFFDEQDVPLARDEPRQGLIETEWMRMEAGVPIEGGIRQLIGRVFGDSYDASTRDQFRVRVEPDGDSAAVVFVSHRSTREVAVGQDEVRWRMAPADPEAEARMLVQIMSHLGPAEEQAAQAVAEEARDVTPSLRITQMEGEPVLEIQDRFLSVWRRLGVMLDRASLLVDDQDRSAGTYFVTYRPEQDAEEGGFLSRLFGSEEAPALRRDTQYRILLGEAEGRVRIVARDQEGEILDAQQAEAVLERIRNQFEGVE</sequence>
<feature type="compositionally biased region" description="Polar residues" evidence="1">
    <location>
        <begin position="76"/>
        <end position="88"/>
    </location>
</feature>
<evidence type="ECO:0000313" key="3">
    <source>
        <dbReference type="Proteomes" id="UP000199256"/>
    </source>
</evidence>
<evidence type="ECO:0000256" key="1">
    <source>
        <dbReference type="SAM" id="MobiDB-lite"/>
    </source>
</evidence>
<proteinExistence type="predicted"/>
<keyword evidence="3" id="KW-1185">Reference proteome</keyword>
<dbReference type="OrthoDB" id="9772575at2"/>
<name>A0A1H7NMK2_9GAMM</name>
<accession>A0A1H7NMK2</accession>
<dbReference type="InterPro" id="IPR042268">
    <property type="entry name" value="BamC_C"/>
</dbReference>
<evidence type="ECO:0000313" key="2">
    <source>
        <dbReference type="EMBL" id="SEL24157.1"/>
    </source>
</evidence>
<dbReference type="Gene3D" id="3.30.310.170">
    <property type="entry name" value="Outer membrane protein assembly factor BamC"/>
    <property type="match status" value="1"/>
</dbReference>
<dbReference type="Pfam" id="PF06804">
    <property type="entry name" value="Lipoprotein_18"/>
    <property type="match status" value="1"/>
</dbReference>
<dbReference type="STRING" id="1396821.SAMN05444515_11223"/>
<feature type="region of interest" description="Disordered" evidence="1">
    <location>
        <begin position="62"/>
        <end position="92"/>
    </location>
</feature>
<dbReference type="AlphaFoldDB" id="A0A1H7NMK2"/>
<dbReference type="InterPro" id="IPR010653">
    <property type="entry name" value="NlpB/DapX"/>
</dbReference>
<reference evidence="3" key="1">
    <citation type="submission" date="2016-10" db="EMBL/GenBank/DDBJ databases">
        <authorList>
            <person name="Varghese N."/>
            <person name="Submissions S."/>
        </authorList>
    </citation>
    <scope>NUCLEOTIDE SEQUENCE [LARGE SCALE GENOMIC DNA]</scope>
    <source>
        <strain evidence="3">DSM 241</strain>
    </source>
</reference>
<feature type="compositionally biased region" description="Low complexity" evidence="1">
    <location>
        <begin position="63"/>
        <end position="75"/>
    </location>
</feature>
<dbReference type="PROSITE" id="PS51257">
    <property type="entry name" value="PROKAR_LIPOPROTEIN"/>
    <property type="match status" value="1"/>
</dbReference>
<gene>
    <name evidence="2" type="ORF">SAMN05444515_11223</name>
</gene>
<protein>
    <submittedName>
        <fullName evidence="2">Outer membrane protein assembly factor BamC</fullName>
    </submittedName>
</protein>
<organism evidence="2 3">
    <name type="scientific">Ectothiorhodospira marina</name>
    <dbReference type="NCBI Taxonomy" id="1396821"/>
    <lineage>
        <taxon>Bacteria</taxon>
        <taxon>Pseudomonadati</taxon>
        <taxon>Pseudomonadota</taxon>
        <taxon>Gammaproteobacteria</taxon>
        <taxon>Chromatiales</taxon>
        <taxon>Ectothiorhodospiraceae</taxon>
        <taxon>Ectothiorhodospira</taxon>
    </lineage>
</organism>
<dbReference type="RefSeq" id="WP_090254224.1">
    <property type="nucleotide sequence ID" value="NZ_FOAA01000012.1"/>
</dbReference>
<dbReference type="Proteomes" id="UP000199256">
    <property type="component" value="Unassembled WGS sequence"/>
</dbReference>
<dbReference type="EMBL" id="FOAA01000012">
    <property type="protein sequence ID" value="SEL24157.1"/>
    <property type="molecule type" value="Genomic_DNA"/>
</dbReference>